<dbReference type="Proteomes" id="UP001164539">
    <property type="component" value="Chromosome 11"/>
</dbReference>
<comment type="caution">
    <text evidence="1">The sequence shown here is derived from an EMBL/GenBank/DDBJ whole genome shotgun (WGS) entry which is preliminary data.</text>
</comment>
<gene>
    <name evidence="1" type="ORF">OWV82_020380</name>
</gene>
<protein>
    <submittedName>
        <fullName evidence="1">F-box protein</fullName>
    </submittedName>
</protein>
<organism evidence="1 2">
    <name type="scientific">Melia azedarach</name>
    <name type="common">Chinaberry tree</name>
    <dbReference type="NCBI Taxonomy" id="155640"/>
    <lineage>
        <taxon>Eukaryota</taxon>
        <taxon>Viridiplantae</taxon>
        <taxon>Streptophyta</taxon>
        <taxon>Embryophyta</taxon>
        <taxon>Tracheophyta</taxon>
        <taxon>Spermatophyta</taxon>
        <taxon>Magnoliopsida</taxon>
        <taxon>eudicotyledons</taxon>
        <taxon>Gunneridae</taxon>
        <taxon>Pentapetalae</taxon>
        <taxon>rosids</taxon>
        <taxon>malvids</taxon>
        <taxon>Sapindales</taxon>
        <taxon>Meliaceae</taxon>
        <taxon>Melia</taxon>
    </lineage>
</organism>
<sequence length="359" mass="41026">MDRKSDCSNQEKEDRFSGLPDPILRHILSFLPTKDAVATSILSSRWKLVWTSLTNLCFDDRLCLEDEEDTDVLTNDASTMFENFVNRVLVLSYPVDINKFSLHCCQLRYLACLQSWVSTAIMRNVREIELGIKMDSFIPIELPESIYTSRTLEVLKLNSDFAIRLPPSGLCFPSLKILHVEIDDGGDNLTETLLSNCPVLEDMSIMLLKFITKTKFLSLTIGTIHVLDCVADFFPRFPNLTCLEVEVLGRWELLFVLLSRAPNLESLIADIGFDCNWTKPHFVPDCLLSHLKTIKIRGIKGEKNQLKLIKYLLKNGEVLDTLIICLQRAFPQKMGLKDKLYQELLIFERGSKTCKVKVL</sequence>
<dbReference type="EMBL" id="CM051404">
    <property type="protein sequence ID" value="KAJ4706767.1"/>
    <property type="molecule type" value="Genomic_DNA"/>
</dbReference>
<keyword evidence="2" id="KW-1185">Reference proteome</keyword>
<name>A0ACC1X732_MELAZ</name>
<accession>A0ACC1X732</accession>
<evidence type="ECO:0000313" key="2">
    <source>
        <dbReference type="Proteomes" id="UP001164539"/>
    </source>
</evidence>
<evidence type="ECO:0000313" key="1">
    <source>
        <dbReference type="EMBL" id="KAJ4706767.1"/>
    </source>
</evidence>
<proteinExistence type="predicted"/>
<reference evidence="1 2" key="1">
    <citation type="journal article" date="2023" name="Science">
        <title>Complex scaffold remodeling in plant triterpene biosynthesis.</title>
        <authorList>
            <person name="De La Pena R."/>
            <person name="Hodgson H."/>
            <person name="Liu J.C."/>
            <person name="Stephenson M.J."/>
            <person name="Martin A.C."/>
            <person name="Owen C."/>
            <person name="Harkess A."/>
            <person name="Leebens-Mack J."/>
            <person name="Jimenez L.E."/>
            <person name="Osbourn A."/>
            <person name="Sattely E.S."/>
        </authorList>
    </citation>
    <scope>NUCLEOTIDE SEQUENCE [LARGE SCALE GENOMIC DNA]</scope>
    <source>
        <strain evidence="2">cv. JPN11</strain>
        <tissue evidence="1">Leaf</tissue>
    </source>
</reference>